<dbReference type="GO" id="GO:0022857">
    <property type="term" value="F:transmembrane transporter activity"/>
    <property type="evidence" value="ECO:0007669"/>
    <property type="project" value="InterPro"/>
</dbReference>
<feature type="transmembrane region" description="Helical" evidence="8">
    <location>
        <begin position="335"/>
        <end position="356"/>
    </location>
</feature>
<feature type="transmembrane region" description="Helical" evidence="8">
    <location>
        <begin position="91"/>
        <end position="111"/>
    </location>
</feature>
<evidence type="ECO:0000256" key="8">
    <source>
        <dbReference type="SAM" id="Phobius"/>
    </source>
</evidence>
<evidence type="ECO:0000256" key="2">
    <source>
        <dbReference type="ARBA" id="ARBA00022475"/>
    </source>
</evidence>
<protein>
    <submittedName>
        <fullName evidence="10">Choline/carnitine O-acyltransferase</fullName>
    </submittedName>
</protein>
<dbReference type="RefSeq" id="WP_237379676.1">
    <property type="nucleotide sequence ID" value="NZ_CP071793.1"/>
</dbReference>
<evidence type="ECO:0000256" key="5">
    <source>
        <dbReference type="ARBA" id="ARBA00022989"/>
    </source>
</evidence>
<dbReference type="EMBL" id="CP071793">
    <property type="protein sequence ID" value="QTD50045.1"/>
    <property type="molecule type" value="Genomic_DNA"/>
</dbReference>
<feature type="transmembrane region" description="Helical" evidence="8">
    <location>
        <begin position="163"/>
        <end position="196"/>
    </location>
</feature>
<dbReference type="InterPro" id="IPR011701">
    <property type="entry name" value="MFS"/>
</dbReference>
<feature type="domain" description="Choline/carnitine acyltransferase" evidence="9">
    <location>
        <begin position="559"/>
        <end position="914"/>
    </location>
</feature>
<evidence type="ECO:0000256" key="6">
    <source>
        <dbReference type="ARBA" id="ARBA00023136"/>
    </source>
</evidence>
<dbReference type="CDD" id="cd06173">
    <property type="entry name" value="MFS_MefA_like"/>
    <property type="match status" value="1"/>
</dbReference>
<feature type="transmembrane region" description="Helical" evidence="8">
    <location>
        <begin position="59"/>
        <end position="79"/>
    </location>
</feature>
<evidence type="ECO:0000256" key="1">
    <source>
        <dbReference type="ARBA" id="ARBA00004651"/>
    </source>
</evidence>
<feature type="transmembrane region" description="Helical" evidence="8">
    <location>
        <begin position="274"/>
        <end position="293"/>
    </location>
</feature>
<evidence type="ECO:0000313" key="10">
    <source>
        <dbReference type="EMBL" id="QTD50045.1"/>
    </source>
</evidence>
<dbReference type="Gene3D" id="1.20.1250.20">
    <property type="entry name" value="MFS general substrate transporter like domains"/>
    <property type="match status" value="1"/>
</dbReference>
<feature type="region of interest" description="Disordered" evidence="7">
    <location>
        <begin position="448"/>
        <end position="490"/>
    </location>
</feature>
<evidence type="ECO:0000256" key="7">
    <source>
        <dbReference type="SAM" id="MobiDB-lite"/>
    </source>
</evidence>
<name>A0A8A4TU35_SULCO</name>
<dbReference type="GO" id="GO:0005886">
    <property type="term" value="C:plasma membrane"/>
    <property type="evidence" value="ECO:0007669"/>
    <property type="project" value="UniProtKB-SubCell"/>
</dbReference>
<keyword evidence="11" id="KW-1185">Reference proteome</keyword>
<proteinExistence type="predicted"/>
<dbReference type="AlphaFoldDB" id="A0A8A4TU35"/>
<evidence type="ECO:0000259" key="9">
    <source>
        <dbReference type="Pfam" id="PF00755"/>
    </source>
</evidence>
<dbReference type="GO" id="GO:0016740">
    <property type="term" value="F:transferase activity"/>
    <property type="evidence" value="ECO:0007669"/>
    <property type="project" value="UniProtKB-KW"/>
</dbReference>
<dbReference type="InterPro" id="IPR039551">
    <property type="entry name" value="Cho/carn_acyl_trans"/>
</dbReference>
<keyword evidence="6 8" id="KW-0472">Membrane</keyword>
<dbReference type="SUPFAM" id="SSF103473">
    <property type="entry name" value="MFS general substrate transporter"/>
    <property type="match status" value="1"/>
</dbReference>
<dbReference type="InterPro" id="IPR042231">
    <property type="entry name" value="Cho/carn_acyl_trans_2"/>
</dbReference>
<dbReference type="Proteomes" id="UP000663929">
    <property type="component" value="Chromosome"/>
</dbReference>
<gene>
    <name evidence="10" type="ORF">J3U87_31055</name>
</gene>
<dbReference type="Pfam" id="PF00755">
    <property type="entry name" value="Carn_acyltransf"/>
    <property type="match status" value="1"/>
</dbReference>
<evidence type="ECO:0000256" key="4">
    <source>
        <dbReference type="ARBA" id="ARBA00022692"/>
    </source>
</evidence>
<dbReference type="PANTHER" id="PTHR23513">
    <property type="entry name" value="INTEGRAL MEMBRANE EFFLUX PROTEIN-RELATED"/>
    <property type="match status" value="1"/>
</dbReference>
<sequence length="1120" mass="120579">MKPAADRVDRSLTGAWTPTGVSTRLFFLFAGGQAASTFGSNLTGFALSIWIYQETGSATLFAMAISAAFLPSLLLTPLLGGVIDRVPKKRVILVCDSGCALVAGLIVFCFMTDRLSPALLFALILVQSVFSGIQGPAVQASVVSLVNDDHLVRINSLLQTGHSVAGIGAGVAAGVLFETIGIAGILGVDLVTFLWATATLLPLRIPETGNEEAKGTASPTVPNHHWRDMLSAWHWMRRQRGVMPLLVLNCMVSATLGFLFVIMPTLILDATSPQVLSLAFAAGSAGVLCGSLLCMSTWIQRHTVLLVQLASLVMGLALCFAWVPPQPALTAGSAFLFSIDMAVFGVLSLTLFQRAAPPDMLGRVLLLKQTSGNGCQALGFLLGGPLAAGIGALIAVPNPAPVSAFAGDLLAGFSNKGGPALLLLYGSGLAVLAAFYLLAGRLSGLQSPSSEEEAPNIPQGPAVSGPPIPPCTTNDPEGSDRTNRVPVPTPSFPCPDIDHILDRFATELLPAQECESRRRIMRRLMGGWCRLAGARKRHQAFQIRLDQGHSVYSDDVQERRWRSLFLPENSFTIGLAFDPNTDLVERAAVLTANALWMRRLMRTDRYPVETDRGIALDMSGYDRLFDHTLGTIPLGKNRFKLAFRRHTGPGSVVFLIRGHIYRVALDRDLSVSDWKRFLTHAIDHARAQGDSLPVIGSVTTLLTAESARHLADLRSRDGRSVETLLDEASLVVALDLDGRPQSEEAVARSIHIDRYSNRDYRQPLQLCLSSTGQAGLVFSHLMGLDGVVAARCAHLMATHTPEESGSDIAPNLPAAAAAFVTIDPATVPEANWLTSHLREIESRRVSEDTPTVHRSDVFGMELCRRHGLSPNGIVSCAMALAFSRLRGHTPTMGTFTHLRHCRHGRIARLPIPAEALGAFVACPSSETLSAALTAYRHQVRSVKTENTALNQVFYILCGGRIDLGFLGFALLAKLFAPHFVKRLVAQDVWISNIPALEGLAFAGRPGTRLGFVPKGALAGHVMFFPNHMTLCFGNRGVGADDRGPLFRELDRALRDIATLLPESSVAFHREKRHTRAEDPPDPSTRGTIDRLPIPANDAESASTAPHPASPKPSHREEVSI</sequence>
<feature type="transmembrane region" description="Helical" evidence="8">
    <location>
        <begin position="305"/>
        <end position="323"/>
    </location>
</feature>
<feature type="transmembrane region" description="Helical" evidence="8">
    <location>
        <begin position="245"/>
        <end position="268"/>
    </location>
</feature>
<feature type="transmembrane region" description="Helical" evidence="8">
    <location>
        <begin position="25"/>
        <end position="52"/>
    </location>
</feature>
<organism evidence="10 11">
    <name type="scientific">Sulfidibacter corallicola</name>
    <dbReference type="NCBI Taxonomy" id="2818388"/>
    <lineage>
        <taxon>Bacteria</taxon>
        <taxon>Pseudomonadati</taxon>
        <taxon>Acidobacteriota</taxon>
        <taxon>Holophagae</taxon>
        <taxon>Acanthopleuribacterales</taxon>
        <taxon>Acanthopleuribacteraceae</taxon>
        <taxon>Sulfidibacter</taxon>
    </lineage>
</organism>
<comment type="subcellular location">
    <subcellularLocation>
        <location evidence="1">Cell membrane</location>
        <topology evidence="1">Multi-pass membrane protein</topology>
    </subcellularLocation>
</comment>
<dbReference type="SUPFAM" id="SSF52777">
    <property type="entry name" value="CoA-dependent acyltransferases"/>
    <property type="match status" value="2"/>
</dbReference>
<dbReference type="InterPro" id="IPR036259">
    <property type="entry name" value="MFS_trans_sf"/>
</dbReference>
<evidence type="ECO:0000256" key="3">
    <source>
        <dbReference type="ARBA" id="ARBA00022679"/>
    </source>
</evidence>
<feature type="region of interest" description="Disordered" evidence="7">
    <location>
        <begin position="1067"/>
        <end position="1120"/>
    </location>
</feature>
<feature type="transmembrane region" description="Helical" evidence="8">
    <location>
        <begin position="420"/>
        <end position="439"/>
    </location>
</feature>
<keyword evidence="5 8" id="KW-1133">Transmembrane helix</keyword>
<accession>A0A8A4TU35</accession>
<reference evidence="10" key="1">
    <citation type="submission" date="2021-03" db="EMBL/GenBank/DDBJ databases">
        <title>Acanthopleuribacteraceae sp. M133.</title>
        <authorList>
            <person name="Wang G."/>
        </authorList>
    </citation>
    <scope>NUCLEOTIDE SEQUENCE</scope>
    <source>
        <strain evidence="10">M133</strain>
    </source>
</reference>
<dbReference type="PANTHER" id="PTHR23513:SF6">
    <property type="entry name" value="MAJOR FACILITATOR SUPERFAMILY ASSOCIATED DOMAIN-CONTAINING PROTEIN"/>
    <property type="match status" value="1"/>
</dbReference>
<keyword evidence="4 8" id="KW-0812">Transmembrane</keyword>
<dbReference type="Gene3D" id="3.30.559.70">
    <property type="entry name" value="Choline/Carnitine o-acyltransferase, domain 2"/>
    <property type="match status" value="1"/>
</dbReference>
<keyword evidence="3" id="KW-0808">Transferase</keyword>
<dbReference type="Gene3D" id="3.30.559.10">
    <property type="entry name" value="Chloramphenicol acetyltransferase-like domain"/>
    <property type="match status" value="1"/>
</dbReference>
<dbReference type="InterPro" id="IPR023213">
    <property type="entry name" value="CAT-like_dom_sf"/>
</dbReference>
<evidence type="ECO:0000313" key="11">
    <source>
        <dbReference type="Proteomes" id="UP000663929"/>
    </source>
</evidence>
<keyword evidence="2" id="KW-1003">Cell membrane</keyword>
<dbReference type="KEGG" id="scor:J3U87_31055"/>
<dbReference type="Pfam" id="PF07690">
    <property type="entry name" value="MFS_1"/>
    <property type="match status" value="1"/>
</dbReference>